<dbReference type="EMBL" id="AP018316">
    <property type="protein sequence ID" value="BAZ87564.1"/>
    <property type="molecule type" value="Genomic_DNA"/>
</dbReference>
<protein>
    <submittedName>
        <fullName evidence="1">Uncharacterized protein</fullName>
    </submittedName>
</protein>
<accession>A0A1Z4V7Z0</accession>
<name>A0A1Z4V7Z0_9CYAN</name>
<evidence type="ECO:0000313" key="1">
    <source>
        <dbReference type="EMBL" id="BAZ87564.1"/>
    </source>
</evidence>
<keyword evidence="2" id="KW-1185">Reference proteome</keyword>
<reference evidence="1 2" key="1">
    <citation type="submission" date="2017-06" db="EMBL/GenBank/DDBJ databases">
        <title>Genome sequencing of cyanobaciteial culture collection at National Institute for Environmental Studies (NIES).</title>
        <authorList>
            <person name="Hirose Y."/>
            <person name="Shimura Y."/>
            <person name="Fujisawa T."/>
            <person name="Nakamura Y."/>
            <person name="Kawachi M."/>
        </authorList>
    </citation>
    <scope>NUCLEOTIDE SEQUENCE [LARGE SCALE GENOMIC DNA]</scope>
    <source>
        <strain evidence="1 2">NIES-806</strain>
    </source>
</reference>
<organism evidence="1 2">
    <name type="scientific">Dolichospermum compactum NIES-806</name>
    <dbReference type="NCBI Taxonomy" id="1973481"/>
    <lineage>
        <taxon>Bacteria</taxon>
        <taxon>Bacillati</taxon>
        <taxon>Cyanobacteriota</taxon>
        <taxon>Cyanophyceae</taxon>
        <taxon>Nostocales</taxon>
        <taxon>Aphanizomenonaceae</taxon>
        <taxon>Dolichospermum</taxon>
        <taxon>Dolichospermum compactum</taxon>
    </lineage>
</organism>
<dbReference type="AlphaFoldDB" id="A0A1Z4V7Z0"/>
<proteinExistence type="predicted"/>
<evidence type="ECO:0000313" key="2">
    <source>
        <dbReference type="Proteomes" id="UP000218702"/>
    </source>
</evidence>
<sequence>MICCTSPVVNTNLSSDTAYPAAITGVSKLISKDAILSAISDGKQYSLLDVNSNMAKSNLSKLVLGKILAAYF</sequence>
<gene>
    <name evidence="1" type="ORF">NIES806_37940</name>
</gene>
<dbReference type="Proteomes" id="UP000218702">
    <property type="component" value="Chromosome"/>
</dbReference>
<dbReference type="KEGG" id="dcm:NIES806_37940"/>